<protein>
    <submittedName>
        <fullName evidence="2">Uncharacterized protein</fullName>
    </submittedName>
</protein>
<keyword evidence="3" id="KW-1185">Reference proteome</keyword>
<dbReference type="OrthoDB" id="2364331at2759"/>
<reference evidence="2 3" key="1">
    <citation type="submission" date="2014-09" db="EMBL/GenBank/DDBJ databases">
        <authorList>
            <person name="Ellenberger Sabrina"/>
        </authorList>
    </citation>
    <scope>NUCLEOTIDE SEQUENCE [LARGE SCALE GENOMIC DNA]</scope>
    <source>
        <strain evidence="2 3">CBS 412.66</strain>
    </source>
</reference>
<dbReference type="EMBL" id="LN730307">
    <property type="protein sequence ID" value="CEP13591.1"/>
    <property type="molecule type" value="Genomic_DNA"/>
</dbReference>
<evidence type="ECO:0000313" key="2">
    <source>
        <dbReference type="EMBL" id="CEP13591.1"/>
    </source>
</evidence>
<dbReference type="Proteomes" id="UP000054107">
    <property type="component" value="Unassembled WGS sequence"/>
</dbReference>
<evidence type="ECO:0000313" key="3">
    <source>
        <dbReference type="Proteomes" id="UP000054107"/>
    </source>
</evidence>
<feature type="coiled-coil region" evidence="1">
    <location>
        <begin position="79"/>
        <end position="106"/>
    </location>
</feature>
<name>A0A0B7NF62_9FUNG</name>
<dbReference type="AlphaFoldDB" id="A0A0B7NF62"/>
<keyword evidence="1" id="KW-0175">Coiled coil</keyword>
<evidence type="ECO:0000256" key="1">
    <source>
        <dbReference type="SAM" id="Coils"/>
    </source>
</evidence>
<organism evidence="2 3">
    <name type="scientific">Parasitella parasitica</name>
    <dbReference type="NCBI Taxonomy" id="35722"/>
    <lineage>
        <taxon>Eukaryota</taxon>
        <taxon>Fungi</taxon>
        <taxon>Fungi incertae sedis</taxon>
        <taxon>Mucoromycota</taxon>
        <taxon>Mucoromycotina</taxon>
        <taxon>Mucoromycetes</taxon>
        <taxon>Mucorales</taxon>
        <taxon>Mucorineae</taxon>
        <taxon>Mucoraceae</taxon>
        <taxon>Parasitella</taxon>
    </lineage>
</organism>
<gene>
    <name evidence="2" type="primary">PARPA_07701.1 scaffold 30209</name>
</gene>
<accession>A0A0B7NF62</accession>
<sequence length="120" mass="13415">MSCQVAGYTVSKTTPLNLSVDEAIVSSRKSSSFLAHMLAMIDPQQIKANETAKDAYEECLQLKEYLSEQLWTEVETDGISKVQAALEELSQALIKYEMTNDMVEGEWEFVESSTCCVPSY</sequence>
<proteinExistence type="predicted"/>